<reference evidence="1 4" key="2">
    <citation type="submission" date="2019-12" db="EMBL/GenBank/DDBJ databases">
        <authorList>
            <person name="Zheng J."/>
        </authorList>
    </citation>
    <scope>NUCLEOTIDE SEQUENCE [LARGE SCALE GENOMIC DNA]</scope>
    <source>
        <strain evidence="1 4">DSM 27347</strain>
    </source>
</reference>
<accession>A0A1G7S6S3</accession>
<evidence type="ECO:0000313" key="3">
    <source>
        <dbReference type="Proteomes" id="UP000323502"/>
    </source>
</evidence>
<organism evidence="2 3">
    <name type="scientific">Sphingomonas carotinifaciens</name>
    <dbReference type="NCBI Taxonomy" id="1166323"/>
    <lineage>
        <taxon>Bacteria</taxon>
        <taxon>Pseudomonadati</taxon>
        <taxon>Pseudomonadota</taxon>
        <taxon>Alphaproteobacteria</taxon>
        <taxon>Sphingomonadales</taxon>
        <taxon>Sphingomonadaceae</taxon>
        <taxon>Sphingomonas</taxon>
    </lineage>
</organism>
<gene>
    <name evidence="1" type="ORF">GQR91_00740</name>
    <name evidence="2" type="ORF">SAMN05216557_1192</name>
</gene>
<dbReference type="RefSeq" id="WP_149683633.1">
    <property type="nucleotide sequence ID" value="NZ_FNBI01000019.1"/>
</dbReference>
<reference evidence="2 3" key="1">
    <citation type="submission" date="2016-10" db="EMBL/GenBank/DDBJ databases">
        <authorList>
            <person name="Varghese N."/>
            <person name="Submissions S."/>
        </authorList>
    </citation>
    <scope>NUCLEOTIDE SEQUENCE [LARGE SCALE GENOMIC DNA]</scope>
    <source>
        <strain evidence="2 3">S7-754</strain>
    </source>
</reference>
<sequence length="159" mass="17123">MRSSFYSLSQSKGIAVGALILALLAVAYGSSVDDKPASVDAETIRVVAAVHEFPPVAPPSRNVAPVMIVPPAQALEEAIAARFPILRDAVVECHGQDCQLSALLPPPRTEREQDDRETMLLGALERFVAAQGHPQNGSVQLDEIGEEEYRIRVPLTRAT</sequence>
<evidence type="ECO:0000313" key="4">
    <source>
        <dbReference type="Proteomes" id="UP000436801"/>
    </source>
</evidence>
<proteinExistence type="predicted"/>
<dbReference type="EMBL" id="WSUT01000001">
    <property type="protein sequence ID" value="MWC42188.1"/>
    <property type="molecule type" value="Genomic_DNA"/>
</dbReference>
<evidence type="ECO:0000313" key="2">
    <source>
        <dbReference type="EMBL" id="SDG17870.1"/>
    </source>
</evidence>
<evidence type="ECO:0000313" key="1">
    <source>
        <dbReference type="EMBL" id="MWC42188.1"/>
    </source>
</evidence>
<dbReference type="AlphaFoldDB" id="A0A1G7S6S3"/>
<keyword evidence="3" id="KW-1185">Reference proteome</keyword>
<protein>
    <submittedName>
        <fullName evidence="2">Uncharacterized protein</fullName>
    </submittedName>
</protein>
<dbReference type="Proteomes" id="UP000323502">
    <property type="component" value="Unassembled WGS sequence"/>
</dbReference>
<dbReference type="EMBL" id="FNBI01000019">
    <property type="protein sequence ID" value="SDG17870.1"/>
    <property type="molecule type" value="Genomic_DNA"/>
</dbReference>
<name>A0A1G7S6S3_9SPHN</name>
<dbReference type="Proteomes" id="UP000436801">
    <property type="component" value="Unassembled WGS sequence"/>
</dbReference>